<evidence type="ECO:0000256" key="3">
    <source>
        <dbReference type="PROSITE-ProRule" id="PRU00221"/>
    </source>
</evidence>
<protein>
    <recommendedName>
        <fullName evidence="6">Anaphase-promoting complex subunit 4 WD40 domain-containing protein</fullName>
    </recommendedName>
</protein>
<feature type="repeat" description="WD" evidence="3">
    <location>
        <begin position="12"/>
        <end position="39"/>
    </location>
</feature>
<dbReference type="InterPro" id="IPR036322">
    <property type="entry name" value="WD40_repeat_dom_sf"/>
</dbReference>
<keyword evidence="2" id="KW-0677">Repeat</keyword>
<keyword evidence="1 3" id="KW-0853">WD repeat</keyword>
<dbReference type="GeneID" id="43583628"/>
<sequence>MIPVPSPPQDIISSVRLAPEGSVLLTTSWDSTLRIYDVRHKTSHALYSTMPWDNVLLDSVWDTTQDNRLAYVGGFGKNVYGVDVQNGRACQVGRPHEQAVKSLVYHKSTRTVLSGSLDKTIQQIDSRASQWEKSPVVKLPGKVISMDSNDADESSGNYLAVAMSGMCVQVYDMRQMREPMLYKKTPFVYPIRSLRCILHGLPGVGPGYAVSSLDGKVTFGYYRESDQDEEFTFKSHRIQMEGSKDKIMPINALTMRPDSTIFFTGGSDGRVMAWDYATHKRKAFENHMPGAVVALDVDRRTGQKLAVGVSDDSFRADPVGAGQTAAQSNLFIQYLSDLTF</sequence>
<dbReference type="Gene3D" id="2.130.10.10">
    <property type="entry name" value="YVTN repeat-like/Quinoprotein amine dehydrogenase"/>
    <property type="match status" value="1"/>
</dbReference>
<dbReference type="AlphaFoldDB" id="A0A5E8BYI2"/>
<dbReference type="SMART" id="SM00320">
    <property type="entry name" value="WD40"/>
    <property type="match status" value="3"/>
</dbReference>
<accession>A0A5E8BYI2</accession>
<dbReference type="OrthoDB" id="10262475at2759"/>
<dbReference type="Proteomes" id="UP000398389">
    <property type="component" value="Unassembled WGS sequence"/>
</dbReference>
<dbReference type="SUPFAM" id="SSF50978">
    <property type="entry name" value="WD40 repeat-like"/>
    <property type="match status" value="1"/>
</dbReference>
<evidence type="ECO:0000256" key="1">
    <source>
        <dbReference type="ARBA" id="ARBA00022574"/>
    </source>
</evidence>
<evidence type="ECO:0000256" key="2">
    <source>
        <dbReference type="ARBA" id="ARBA00022737"/>
    </source>
</evidence>
<proteinExistence type="predicted"/>
<reference evidence="4 5" key="1">
    <citation type="submission" date="2019-09" db="EMBL/GenBank/DDBJ databases">
        <authorList>
            <person name="Brejova B."/>
        </authorList>
    </citation>
    <scope>NUCLEOTIDE SEQUENCE [LARGE SCALE GENOMIC DNA]</scope>
</reference>
<dbReference type="Pfam" id="PF00400">
    <property type="entry name" value="WD40"/>
    <property type="match status" value="3"/>
</dbReference>
<dbReference type="RefSeq" id="XP_031855419.1">
    <property type="nucleotide sequence ID" value="XM_031999528.1"/>
</dbReference>
<keyword evidence="5" id="KW-1185">Reference proteome</keyword>
<dbReference type="PROSITE" id="PS50082">
    <property type="entry name" value="WD_REPEATS_2"/>
    <property type="match status" value="2"/>
</dbReference>
<evidence type="ECO:0008006" key="6">
    <source>
        <dbReference type="Google" id="ProtNLM"/>
    </source>
</evidence>
<dbReference type="InterPro" id="IPR001680">
    <property type="entry name" value="WD40_rpt"/>
</dbReference>
<dbReference type="EMBL" id="CABVLU010000004">
    <property type="protein sequence ID" value="VVT56102.1"/>
    <property type="molecule type" value="Genomic_DNA"/>
</dbReference>
<organism evidence="4 5">
    <name type="scientific">Magnusiomyces paraingens</name>
    <dbReference type="NCBI Taxonomy" id="2606893"/>
    <lineage>
        <taxon>Eukaryota</taxon>
        <taxon>Fungi</taxon>
        <taxon>Dikarya</taxon>
        <taxon>Ascomycota</taxon>
        <taxon>Saccharomycotina</taxon>
        <taxon>Dipodascomycetes</taxon>
        <taxon>Dipodascales</taxon>
        <taxon>Dipodascaceae</taxon>
        <taxon>Magnusiomyces</taxon>
    </lineage>
</organism>
<evidence type="ECO:0000313" key="4">
    <source>
        <dbReference type="EMBL" id="VVT56102.1"/>
    </source>
</evidence>
<evidence type="ECO:0000313" key="5">
    <source>
        <dbReference type="Proteomes" id="UP000398389"/>
    </source>
</evidence>
<gene>
    <name evidence="4" type="ORF">SAPINGB_P004813</name>
</gene>
<dbReference type="InterPro" id="IPR015943">
    <property type="entry name" value="WD40/YVTN_repeat-like_dom_sf"/>
</dbReference>
<dbReference type="PANTHER" id="PTHR10971">
    <property type="entry name" value="MRNA EXPORT FACTOR AND BUB3"/>
    <property type="match status" value="1"/>
</dbReference>
<name>A0A5E8BYI2_9ASCO</name>
<feature type="repeat" description="WD" evidence="3">
    <location>
        <begin position="250"/>
        <end position="284"/>
    </location>
</feature>